<reference evidence="2" key="1">
    <citation type="submission" date="2013-11" db="EMBL/GenBank/DDBJ databases">
        <title>Draft genome sequence and annotation of the entomopathogenic bacteria, Xenorhabdus cabanillasi strain JM26 and Xenorhabdus szentirmai strain DSM 16338.</title>
        <authorList>
            <person name="Gualtieri M."/>
            <person name="Ogier J.C."/>
            <person name="Pages S."/>
            <person name="Givaudan A."/>
            <person name="Gaudriault S."/>
        </authorList>
    </citation>
    <scope>NUCLEOTIDE SEQUENCE [LARGE SCALE GENOMIC DNA]</scope>
    <source>
        <strain evidence="2">DSM 16338</strain>
    </source>
</reference>
<dbReference type="OrthoDB" id="7284504at2"/>
<evidence type="ECO:0000256" key="1">
    <source>
        <dbReference type="SAM" id="SignalP"/>
    </source>
</evidence>
<gene>
    <name evidence="2" type="ORF">XSR1_420017</name>
</gene>
<dbReference type="Proteomes" id="UP000019202">
    <property type="component" value="Unassembled WGS sequence"/>
</dbReference>
<organism evidence="2 3">
    <name type="scientific">Xenorhabdus szentirmaii DSM 16338</name>
    <dbReference type="NCBI Taxonomy" id="1427518"/>
    <lineage>
        <taxon>Bacteria</taxon>
        <taxon>Pseudomonadati</taxon>
        <taxon>Pseudomonadota</taxon>
        <taxon>Gammaproteobacteria</taxon>
        <taxon>Enterobacterales</taxon>
        <taxon>Morganellaceae</taxon>
        <taxon>Xenorhabdus</taxon>
    </lineage>
</organism>
<dbReference type="AlphaFoldDB" id="W1J0J5"/>
<dbReference type="RefSeq" id="WP_141557204.1">
    <property type="nucleotide sequence ID" value="NZ_CAWLWS010000102.1"/>
</dbReference>
<sequence length="76" mass="8898">MLAIRNLMKIFITFFLLCESAWASGGHNYSMDLQEYIDSVEYCQYFSGKWDTNLSDEHKKEIEDGVNEYCTKAIEL</sequence>
<keyword evidence="1" id="KW-0732">Signal</keyword>
<dbReference type="EMBL" id="CBXF010000102">
    <property type="protein sequence ID" value="CDL84252.1"/>
    <property type="molecule type" value="Genomic_DNA"/>
</dbReference>
<evidence type="ECO:0000313" key="2">
    <source>
        <dbReference type="EMBL" id="CDL84252.1"/>
    </source>
</evidence>
<proteinExistence type="predicted"/>
<protein>
    <submittedName>
        <fullName evidence="2">Uncharacterized protein</fullName>
    </submittedName>
</protein>
<dbReference type="GeneID" id="97124019"/>
<feature type="signal peptide" evidence="1">
    <location>
        <begin position="1"/>
        <end position="23"/>
    </location>
</feature>
<comment type="caution">
    <text evidence="2">The sequence shown here is derived from an EMBL/GenBank/DDBJ whole genome shotgun (WGS) entry which is preliminary data.</text>
</comment>
<name>W1J0J5_9GAMM</name>
<feature type="chain" id="PRO_5004803719" evidence="1">
    <location>
        <begin position="24"/>
        <end position="76"/>
    </location>
</feature>
<keyword evidence="3" id="KW-1185">Reference proteome</keyword>
<evidence type="ECO:0000313" key="3">
    <source>
        <dbReference type="Proteomes" id="UP000019202"/>
    </source>
</evidence>
<accession>W1J0J5</accession>